<evidence type="ECO:0000256" key="4">
    <source>
        <dbReference type="ARBA" id="ARBA00006490"/>
    </source>
</evidence>
<dbReference type="InterPro" id="IPR015424">
    <property type="entry name" value="PyrdxlP-dep_Trfase"/>
</dbReference>
<dbReference type="SUPFAM" id="SSF53383">
    <property type="entry name" value="PLP-dependent transferases"/>
    <property type="match status" value="1"/>
</dbReference>
<dbReference type="GO" id="GO:0046872">
    <property type="term" value="F:metal ion binding"/>
    <property type="evidence" value="ECO:0007669"/>
    <property type="project" value="UniProtKB-KW"/>
</dbReference>
<name>A0L7Z7_MAGMM</name>
<accession>A0L7Z7</accession>
<dbReference type="KEGG" id="mgm:Mmc1_1581"/>
<dbReference type="Gene3D" id="2.40.40.20">
    <property type="match status" value="1"/>
</dbReference>
<evidence type="ECO:0000256" key="6">
    <source>
        <dbReference type="ARBA" id="ARBA00012239"/>
    </source>
</evidence>
<keyword evidence="7" id="KW-0500">Molybdenum</keyword>
<evidence type="ECO:0000256" key="10">
    <source>
        <dbReference type="ARBA" id="ARBA00023002"/>
    </source>
</evidence>
<dbReference type="eggNOG" id="COG0243">
    <property type="taxonomic scope" value="Bacteria"/>
</dbReference>
<keyword evidence="11" id="KW-0408">Iron</keyword>
<dbReference type="Pfam" id="PF00384">
    <property type="entry name" value="Molybdopterin"/>
    <property type="match status" value="1"/>
</dbReference>
<evidence type="ECO:0000256" key="15">
    <source>
        <dbReference type="ARBA" id="ARBA00050776"/>
    </source>
</evidence>
<dbReference type="PROSITE" id="PS00595">
    <property type="entry name" value="AA_TRANSFER_CLASS_5"/>
    <property type="match status" value="1"/>
</dbReference>
<dbReference type="SUPFAM" id="SSF53706">
    <property type="entry name" value="Formate dehydrogenase/DMSO reductase, domains 1-3"/>
    <property type="match status" value="1"/>
</dbReference>
<dbReference type="InterPro" id="IPR006655">
    <property type="entry name" value="Mopterin_OxRdtase_prok_CS"/>
</dbReference>
<dbReference type="FunFam" id="3.40.640.10:FF:000084">
    <property type="entry name" value="IscS-like cysteine desulfurase"/>
    <property type="match status" value="1"/>
</dbReference>
<dbReference type="GO" id="GO:0008483">
    <property type="term" value="F:transaminase activity"/>
    <property type="evidence" value="ECO:0007669"/>
    <property type="project" value="UniProtKB-KW"/>
</dbReference>
<evidence type="ECO:0000256" key="8">
    <source>
        <dbReference type="ARBA" id="ARBA00022723"/>
    </source>
</evidence>
<dbReference type="InterPro" id="IPR009010">
    <property type="entry name" value="Asp_de-COase-like_dom_sf"/>
</dbReference>
<evidence type="ECO:0000259" key="17">
    <source>
        <dbReference type="SMART" id="SM00926"/>
    </source>
</evidence>
<comment type="cofactor">
    <cofactor evidence="2">
        <name>Mo-bis(molybdopterin guanine dinucleotide)</name>
        <dbReference type="ChEBI" id="CHEBI:60539"/>
    </cofactor>
</comment>
<keyword evidence="8" id="KW-0479">Metal-binding</keyword>
<dbReference type="InterPro" id="IPR037949">
    <property type="entry name" value="MopB_CT_Acetylene-hydratase"/>
</dbReference>
<dbReference type="OrthoDB" id="9759518at2"/>
<dbReference type="PANTHER" id="PTHR43742:SF6">
    <property type="entry name" value="OXIDOREDUCTASE YYAE-RELATED"/>
    <property type="match status" value="1"/>
</dbReference>
<evidence type="ECO:0000256" key="14">
    <source>
        <dbReference type="ARBA" id="ARBA00031911"/>
    </source>
</evidence>
<dbReference type="InterPro" id="IPR020578">
    <property type="entry name" value="Aminotrans_V_PyrdxlP_BS"/>
</dbReference>
<dbReference type="InterPro" id="IPR006657">
    <property type="entry name" value="MoPterin_dinucl-bd_dom"/>
</dbReference>
<keyword evidence="18" id="KW-0808">Transferase</keyword>
<dbReference type="CDD" id="cd02781">
    <property type="entry name" value="MopB_CT_Acetylene-hydratase"/>
    <property type="match status" value="1"/>
</dbReference>
<gene>
    <name evidence="18" type="ordered locus">Mmc1_1581</name>
</gene>
<evidence type="ECO:0000256" key="9">
    <source>
        <dbReference type="ARBA" id="ARBA00022898"/>
    </source>
</evidence>
<dbReference type="Pfam" id="PF01568">
    <property type="entry name" value="Molydop_binding"/>
    <property type="match status" value="1"/>
</dbReference>
<keyword evidence="12" id="KW-0411">Iron-sulfur</keyword>
<feature type="domain" description="4Fe-4S Mo/W bis-MGD-type" evidence="17">
    <location>
        <begin position="11"/>
        <end position="63"/>
    </location>
</feature>
<dbReference type="Proteomes" id="UP000002586">
    <property type="component" value="Chromosome"/>
</dbReference>
<keyword evidence="10" id="KW-0560">Oxidoreductase</keyword>
<keyword evidence="19" id="KW-1185">Reference proteome</keyword>
<evidence type="ECO:0000256" key="11">
    <source>
        <dbReference type="ARBA" id="ARBA00023004"/>
    </source>
</evidence>
<evidence type="ECO:0000256" key="1">
    <source>
        <dbReference type="ARBA" id="ARBA00001933"/>
    </source>
</evidence>
<dbReference type="GO" id="GO:0016491">
    <property type="term" value="F:oxidoreductase activity"/>
    <property type="evidence" value="ECO:0007669"/>
    <property type="project" value="UniProtKB-KW"/>
</dbReference>
<evidence type="ECO:0000256" key="7">
    <source>
        <dbReference type="ARBA" id="ARBA00022505"/>
    </source>
</evidence>
<dbReference type="Gene3D" id="1.10.260.50">
    <property type="match status" value="1"/>
</dbReference>
<dbReference type="PROSITE" id="PS00932">
    <property type="entry name" value="MOLYBDOPTERIN_PROK_3"/>
    <property type="match status" value="1"/>
</dbReference>
<dbReference type="Pfam" id="PF04879">
    <property type="entry name" value="Molybdop_Fe4S4"/>
    <property type="match status" value="1"/>
</dbReference>
<dbReference type="GO" id="GO:0031071">
    <property type="term" value="F:cysteine desulfurase activity"/>
    <property type="evidence" value="ECO:0007669"/>
    <property type="project" value="UniProtKB-EC"/>
</dbReference>
<sequence>MSQSPLQTSSSQSRDGMCGICPAGCWVRVHYAGETMVAVEPRPDHPLGMICRIGRKSPNIVYDPQRLQTPLKRVGPKGSYAFEPISWDEAMATIASRLQQTKAQHGAEATAIYTGRGSFDMAMCDLFQPADVAVSSASSVLFPFGSPNTLGVGALCYVSFAMIAPHVTFGEMLISLETDLPQSELIVLWGANPATDSPPMAHGQILAAKQRGAEVLVIDPRRSESCVEADAQWYPIRPGTDGALALGMIHVLIEEELYDENFVKNWTLGFEELAQYVQHFHPDVVAEITGVPAEQVRNIARKIANAAGACPVMYTGLEYSDSGVQAIRAVFTLWALAGQLDVPGGLLIRMKENQFPQNRTHLIKNPGADKALGRDRFPVYSAYRGESHAIALPQSVLQGTPYKVRDLIVLGGSLITSWPDPELWKRTLNALEFLVVIDRYHTADSAYADIVLPATTLYECRSFMRYGPMFAIREKLVPPVGEARNDFLILAELAQRLGYGHLYPQTEAAILERALEGSGFTLEQVQAAGGVVQLESQMMQYKKWEKGRLREDGKPGFATPSGKFEIASSLLVEHGYDALPVYTEPQEGPLARPDLARHFPLVLNTGARTYYDFRSQHHGVKGLAEQQPDPRVTMNHEDAAQRGIQNGDWVWVSSPRGEVKYRARVTDAIVKGSVDANMGGGGPVGPAPWQACNVNALTDPEHYDPISGFPIYKTLLCQIRKAADADAQFMEIEEPDRGPTLADTPGVQQVIYLDHNATTPMDETVIAAMRPYLESAFGNPSSIHGLGVKARHGVEAARRQVAQLLGSTARRIIFTGGGSEADNLALRGVVARYPGQSCHIITSAVEHPAILACCAALARQGHRITYLPVDAQGVVNQDAYVDALTPQTTLVSIMAANNETGTLQPIQAMAAQARAMGVLFHSDGVQALGKIPLNVDDLGVDLLSLSAHKIHGPKGVGALYLRKGVEIEPLIAGGSQEWGLRAGTENVAGIVGFGKACERADHALRHGEAQRLAQLRDRLEDGLLALVPGAKRNGPPHNRLPNTLNLTLPGIRGESLVLVMERQGVYFSSGSACKSGNPDPSHALLAMGISPADAHCSVRFSLGSGTTLAQLERLLALFKETLADTMGSIRFVSCR</sequence>
<dbReference type="HOGENOM" id="CLU_008806_0_0_5"/>
<keyword evidence="13" id="KW-0535">Nitrogen fixation</keyword>
<dbReference type="Gene3D" id="3.90.1150.10">
    <property type="entry name" value="Aspartate Aminotransferase, domain 1"/>
    <property type="match status" value="1"/>
</dbReference>
<dbReference type="InterPro" id="IPR015421">
    <property type="entry name" value="PyrdxlP-dep_Trfase_major"/>
</dbReference>
<comment type="cofactor">
    <cofactor evidence="1 16">
        <name>pyridoxal 5'-phosphate</name>
        <dbReference type="ChEBI" id="CHEBI:597326"/>
    </cofactor>
</comment>
<dbReference type="SMART" id="SM00926">
    <property type="entry name" value="Molybdop_Fe4S4"/>
    <property type="match status" value="1"/>
</dbReference>
<reference evidence="18 19" key="2">
    <citation type="journal article" date="2012" name="Int. J. Syst. Evol. Microbiol.">
        <title>Magnetococcus marinus gen. nov., sp. nov., a marine, magnetotactic bacterium that represents a novel lineage (Magnetococcaceae fam. nov.; Magnetococcales ord. nov.) at the base of the Alphaproteobacteria.</title>
        <authorList>
            <person name="Bazylinski D.A."/>
            <person name="Williams T.J."/>
            <person name="Lefevre C.T."/>
            <person name="Berg R.J."/>
            <person name="Zhang C.L."/>
            <person name="Bowser S.S."/>
            <person name="Dean A.J."/>
            <person name="Beveridge T.J."/>
        </authorList>
    </citation>
    <scope>NUCLEOTIDE SEQUENCE [LARGE SCALE GENOMIC DNA]</scope>
    <source>
        <strain evidence="19">ATCC BAA-1437 / JCM 17883 / MC-1</strain>
    </source>
</reference>
<dbReference type="InterPro" id="IPR041930">
    <property type="entry name" value="Acetylene_hydratase"/>
</dbReference>
<dbReference type="PANTHER" id="PTHR43742">
    <property type="entry name" value="TRIMETHYLAMINE-N-OXIDE REDUCTASE"/>
    <property type="match status" value="1"/>
</dbReference>
<dbReference type="Gene3D" id="3.40.640.10">
    <property type="entry name" value="Type I PLP-dependent aspartate aminotransferase-like (Major domain)"/>
    <property type="match status" value="1"/>
</dbReference>
<dbReference type="Gene3D" id="3.40.50.740">
    <property type="match status" value="1"/>
</dbReference>
<dbReference type="Gene3D" id="2.20.25.90">
    <property type="entry name" value="ADC-like domains"/>
    <property type="match status" value="1"/>
</dbReference>
<dbReference type="EMBL" id="CP000471">
    <property type="protein sequence ID" value="ABK44090.1"/>
    <property type="molecule type" value="Genomic_DNA"/>
</dbReference>
<dbReference type="InterPro" id="IPR015422">
    <property type="entry name" value="PyrdxlP-dep_Trfase_small"/>
</dbReference>
<dbReference type="AlphaFoldDB" id="A0L7Z7"/>
<dbReference type="InterPro" id="IPR050612">
    <property type="entry name" value="Prok_Mopterin_Oxidored"/>
</dbReference>
<proteinExistence type="inferred from homology"/>
<evidence type="ECO:0000313" key="18">
    <source>
        <dbReference type="EMBL" id="ABK44090.1"/>
    </source>
</evidence>
<dbReference type="GO" id="GO:0051536">
    <property type="term" value="F:iron-sulfur cluster binding"/>
    <property type="evidence" value="ECO:0007669"/>
    <property type="project" value="UniProtKB-KW"/>
</dbReference>
<protein>
    <recommendedName>
        <fullName evidence="6">cysteine desulfurase</fullName>
        <ecNumber evidence="6">2.8.1.7</ecNumber>
    </recommendedName>
    <alternativeName>
        <fullName evidence="14">Nitrogenase metalloclusters biosynthesis protein NifS</fullName>
    </alternativeName>
</protein>
<evidence type="ECO:0000256" key="5">
    <source>
        <dbReference type="ARBA" id="ARBA00010312"/>
    </source>
</evidence>
<dbReference type="Pfam" id="PF00266">
    <property type="entry name" value="Aminotran_5"/>
    <property type="match status" value="1"/>
</dbReference>
<dbReference type="InterPro" id="IPR006963">
    <property type="entry name" value="Mopterin_OxRdtase_4Fe-4S_dom"/>
</dbReference>
<dbReference type="NCBIfam" id="NF002806">
    <property type="entry name" value="PRK02948.1"/>
    <property type="match status" value="1"/>
</dbReference>
<evidence type="ECO:0000256" key="2">
    <source>
        <dbReference type="ARBA" id="ARBA00001942"/>
    </source>
</evidence>
<dbReference type="RefSeq" id="WP_011713239.1">
    <property type="nucleotide sequence ID" value="NC_008576.1"/>
</dbReference>
<evidence type="ECO:0000256" key="3">
    <source>
        <dbReference type="ARBA" id="ARBA00003120"/>
    </source>
</evidence>
<evidence type="ECO:0000256" key="16">
    <source>
        <dbReference type="RuleBase" id="RU004504"/>
    </source>
</evidence>
<dbReference type="STRING" id="156889.Mmc1_1581"/>
<comment type="similarity">
    <text evidence="5">Belongs to the prokaryotic molybdopterin-containing oxidoreductase family.</text>
</comment>
<evidence type="ECO:0000256" key="13">
    <source>
        <dbReference type="ARBA" id="ARBA00023231"/>
    </source>
</evidence>
<dbReference type="SUPFAM" id="SSF50692">
    <property type="entry name" value="ADC-like"/>
    <property type="match status" value="1"/>
</dbReference>
<dbReference type="EC" id="2.8.1.7" evidence="6"/>
<dbReference type="eggNOG" id="COG1104">
    <property type="taxonomic scope" value="Bacteria"/>
</dbReference>
<keyword evidence="9" id="KW-0663">Pyridoxal phosphate</keyword>
<evidence type="ECO:0000313" key="19">
    <source>
        <dbReference type="Proteomes" id="UP000002586"/>
    </source>
</evidence>
<dbReference type="InterPro" id="IPR006656">
    <property type="entry name" value="Mopterin_OxRdtase"/>
</dbReference>
<keyword evidence="18" id="KW-0032">Aminotransferase</keyword>
<dbReference type="InterPro" id="IPR000192">
    <property type="entry name" value="Aminotrans_V_dom"/>
</dbReference>
<comment type="catalytic activity">
    <reaction evidence="15">
        <text>(sulfur carrier)-H + L-cysteine = (sulfur carrier)-SH + L-alanine</text>
        <dbReference type="Rhea" id="RHEA:43892"/>
        <dbReference type="Rhea" id="RHEA-COMP:14737"/>
        <dbReference type="Rhea" id="RHEA-COMP:14739"/>
        <dbReference type="ChEBI" id="CHEBI:29917"/>
        <dbReference type="ChEBI" id="CHEBI:35235"/>
        <dbReference type="ChEBI" id="CHEBI:57972"/>
        <dbReference type="ChEBI" id="CHEBI:64428"/>
        <dbReference type="EC" id="2.8.1.7"/>
    </reaction>
</comment>
<comment type="function">
    <text evidence="3">Catalyzes the removal of elemental sulfur atoms from cysteine to produce alanine. Seems to participate in the biosynthesis of the nitrogenase metalloclusters by providing the inorganic sulfur required for the Fe-S core formation.</text>
</comment>
<reference evidence="19" key="1">
    <citation type="journal article" date="2009" name="Appl. Environ. Microbiol.">
        <title>Complete genome sequence of the chemolithoautotrophic marine magnetotactic coccus strain MC-1.</title>
        <authorList>
            <person name="Schubbe S."/>
            <person name="Williams T.J."/>
            <person name="Xie G."/>
            <person name="Kiss H.E."/>
            <person name="Brettin T.S."/>
            <person name="Martinez D."/>
            <person name="Ross C.A."/>
            <person name="Schuler D."/>
            <person name="Cox B.L."/>
            <person name="Nealson K.H."/>
            <person name="Bazylinski D.A."/>
        </authorList>
    </citation>
    <scope>NUCLEOTIDE SEQUENCE [LARGE SCALE GENOMIC DNA]</scope>
    <source>
        <strain evidence="19">ATCC BAA-1437 / JCM 17883 / MC-1</strain>
    </source>
</reference>
<dbReference type="GO" id="GO:0018818">
    <property type="term" value="F:acetylene hydratase activity"/>
    <property type="evidence" value="ECO:0007669"/>
    <property type="project" value="InterPro"/>
</dbReference>
<dbReference type="GO" id="GO:0043546">
    <property type="term" value="F:molybdopterin cofactor binding"/>
    <property type="evidence" value="ECO:0007669"/>
    <property type="project" value="InterPro"/>
</dbReference>
<comment type="similarity">
    <text evidence="4">Belongs to the class-V pyridoxal-phosphate-dependent aminotransferase family. NifS/IscS subfamily.</text>
</comment>
<evidence type="ECO:0000256" key="12">
    <source>
        <dbReference type="ARBA" id="ARBA00023014"/>
    </source>
</evidence>
<organism evidence="18 19">
    <name type="scientific">Magnetococcus marinus (strain ATCC BAA-1437 / JCM 17883 / MC-1)</name>
    <dbReference type="NCBI Taxonomy" id="156889"/>
    <lineage>
        <taxon>Bacteria</taxon>
        <taxon>Pseudomonadati</taxon>
        <taxon>Pseudomonadota</taxon>
        <taxon>Magnetococcia</taxon>
        <taxon>Magnetococcales</taxon>
        <taxon>Magnetococcaceae</taxon>
        <taxon>Magnetococcus</taxon>
    </lineage>
</organism>
<dbReference type="Gene3D" id="3.40.228.10">
    <property type="entry name" value="Dimethylsulfoxide Reductase, domain 2"/>
    <property type="match status" value="1"/>
</dbReference>
<dbReference type="CDD" id="cd02759">
    <property type="entry name" value="MopB_Acetylene-hydratase"/>
    <property type="match status" value="1"/>
</dbReference>